<proteinExistence type="predicted"/>
<dbReference type="AlphaFoldDB" id="A0A2P2Q490"/>
<organism evidence="2">
    <name type="scientific">Rhizophora mucronata</name>
    <name type="common">Asiatic mangrove</name>
    <dbReference type="NCBI Taxonomy" id="61149"/>
    <lineage>
        <taxon>Eukaryota</taxon>
        <taxon>Viridiplantae</taxon>
        <taxon>Streptophyta</taxon>
        <taxon>Embryophyta</taxon>
        <taxon>Tracheophyta</taxon>
        <taxon>Spermatophyta</taxon>
        <taxon>Magnoliopsida</taxon>
        <taxon>eudicotyledons</taxon>
        <taxon>Gunneridae</taxon>
        <taxon>Pentapetalae</taxon>
        <taxon>rosids</taxon>
        <taxon>fabids</taxon>
        <taxon>Malpighiales</taxon>
        <taxon>Rhizophoraceae</taxon>
        <taxon>Rhizophora</taxon>
    </lineage>
</organism>
<accession>A0A2P2Q490</accession>
<evidence type="ECO:0000256" key="1">
    <source>
        <dbReference type="SAM" id="MobiDB-lite"/>
    </source>
</evidence>
<feature type="region of interest" description="Disordered" evidence="1">
    <location>
        <begin position="48"/>
        <end position="71"/>
    </location>
</feature>
<evidence type="ECO:0000313" key="2">
    <source>
        <dbReference type="EMBL" id="MBX61764.1"/>
    </source>
</evidence>
<reference evidence="2" key="1">
    <citation type="submission" date="2018-02" db="EMBL/GenBank/DDBJ databases">
        <title>Rhizophora mucronata_Transcriptome.</title>
        <authorList>
            <person name="Meera S.P."/>
            <person name="Sreeshan A."/>
            <person name="Augustine A."/>
        </authorList>
    </citation>
    <scope>NUCLEOTIDE SEQUENCE</scope>
    <source>
        <tissue evidence="2">Leaf</tissue>
    </source>
</reference>
<sequence>MDAKYQHPSIQIYIMGSRAPADGTDNNIQELDQQTNEVKMGDKIVKKDEDGRTSNAEDKMNDCGSDKVDRDGKLLINLPNGNLTDWEARRFGSMAARLLKDVKIT</sequence>
<name>A0A2P2Q490_RHIMU</name>
<dbReference type="EMBL" id="GGEC01081280">
    <property type="protein sequence ID" value="MBX61764.1"/>
    <property type="molecule type" value="Transcribed_RNA"/>
</dbReference>
<protein>
    <submittedName>
        <fullName evidence="2">Uncharacterized protein</fullName>
    </submittedName>
</protein>